<evidence type="ECO:0000259" key="3">
    <source>
        <dbReference type="Pfam" id="PF00535"/>
    </source>
</evidence>
<dbReference type="Proteomes" id="UP001157887">
    <property type="component" value="Unassembled WGS sequence"/>
</dbReference>
<protein>
    <submittedName>
        <fullName evidence="4">Glycosyltransferase family 2 protein</fullName>
    </submittedName>
</protein>
<keyword evidence="1" id="KW-0328">Glycosyltransferase</keyword>
<feature type="domain" description="Glycosyltransferase 2-like" evidence="3">
    <location>
        <begin position="5"/>
        <end position="105"/>
    </location>
</feature>
<dbReference type="AlphaFoldDB" id="A0AAW6RUH6"/>
<comment type="caution">
    <text evidence="4">The sequence shown here is derived from an EMBL/GenBank/DDBJ whole genome shotgun (WGS) entry which is preliminary data.</text>
</comment>
<evidence type="ECO:0000313" key="4">
    <source>
        <dbReference type="EMBL" id="MDG9787049.1"/>
    </source>
</evidence>
<gene>
    <name evidence="4" type="ORF">N7566_08625</name>
</gene>
<name>A0AAW6RUH6_ACIJO</name>
<sequence>MVLLSVIIPFFNTFCRSERVLKRVSESLERYSNVEFILVDDGSKDKTLINLRNYFSIHEKNNLLKIITQENKGPGGARNTGLAIAQGHYVWFVDSDDDFYLDKIYSDLVVEENDLDFIDYNYIENNQSKNSMNIDAGIYSISQVDLYSRHLGRIWTKIFKRHFFIKNGLKYPENCIYEDNYFIYALPFFIKNFKKSEKLAYLYEVDVISVTRENGLSSRFFDRLLTSVAGLHFLNENGVWDRNQYAQQRFKEIFLYSTAKKIILNLSMQRLKTLYYVCCTYNFLEKNYSIGNHLSGNSKNKVIDCIRFYCPNKNYMPYFVNLNKQVWDIDDK</sequence>
<dbReference type="InterPro" id="IPR001173">
    <property type="entry name" value="Glyco_trans_2-like"/>
</dbReference>
<dbReference type="Gene3D" id="3.90.550.10">
    <property type="entry name" value="Spore Coat Polysaccharide Biosynthesis Protein SpsA, Chain A"/>
    <property type="match status" value="1"/>
</dbReference>
<dbReference type="CDD" id="cd00761">
    <property type="entry name" value="Glyco_tranf_GTA_type"/>
    <property type="match status" value="1"/>
</dbReference>
<dbReference type="EMBL" id="JAOECG010000008">
    <property type="protein sequence ID" value="MDG9787049.1"/>
    <property type="molecule type" value="Genomic_DNA"/>
</dbReference>
<proteinExistence type="predicted"/>
<dbReference type="RefSeq" id="WP_279661812.1">
    <property type="nucleotide sequence ID" value="NZ_JAOECG010000008.1"/>
</dbReference>
<keyword evidence="2" id="KW-0808">Transferase</keyword>
<organism evidence="4 5">
    <name type="scientific">Acinetobacter johnsonii</name>
    <dbReference type="NCBI Taxonomy" id="40214"/>
    <lineage>
        <taxon>Bacteria</taxon>
        <taxon>Pseudomonadati</taxon>
        <taxon>Pseudomonadota</taxon>
        <taxon>Gammaproteobacteria</taxon>
        <taxon>Moraxellales</taxon>
        <taxon>Moraxellaceae</taxon>
        <taxon>Acinetobacter</taxon>
    </lineage>
</organism>
<dbReference type="PANTHER" id="PTHR22916:SF51">
    <property type="entry name" value="GLYCOSYLTRANSFERASE EPSH-RELATED"/>
    <property type="match status" value="1"/>
</dbReference>
<reference evidence="4" key="1">
    <citation type="submission" date="2022-09" db="EMBL/GenBank/DDBJ databases">
        <title>Intensive care unit water sources are persistently colonized with multi-drug resistant bacteria and are the site of extensive horizontal gene transfer of antibiotic resistance genes.</title>
        <authorList>
            <person name="Diorio-Toth L."/>
        </authorList>
    </citation>
    <scope>NUCLEOTIDE SEQUENCE</scope>
    <source>
        <strain evidence="4">GD04065</strain>
    </source>
</reference>
<dbReference type="PANTHER" id="PTHR22916">
    <property type="entry name" value="GLYCOSYLTRANSFERASE"/>
    <property type="match status" value="1"/>
</dbReference>
<dbReference type="InterPro" id="IPR029044">
    <property type="entry name" value="Nucleotide-diphossugar_trans"/>
</dbReference>
<dbReference type="GO" id="GO:0016758">
    <property type="term" value="F:hexosyltransferase activity"/>
    <property type="evidence" value="ECO:0007669"/>
    <property type="project" value="UniProtKB-ARBA"/>
</dbReference>
<dbReference type="SUPFAM" id="SSF53448">
    <property type="entry name" value="Nucleotide-diphospho-sugar transferases"/>
    <property type="match status" value="1"/>
</dbReference>
<accession>A0AAW6RUH6</accession>
<evidence type="ECO:0000256" key="1">
    <source>
        <dbReference type="ARBA" id="ARBA00022676"/>
    </source>
</evidence>
<dbReference type="Pfam" id="PF00535">
    <property type="entry name" value="Glycos_transf_2"/>
    <property type="match status" value="1"/>
</dbReference>
<evidence type="ECO:0000256" key="2">
    <source>
        <dbReference type="ARBA" id="ARBA00022679"/>
    </source>
</evidence>
<evidence type="ECO:0000313" key="5">
    <source>
        <dbReference type="Proteomes" id="UP001157887"/>
    </source>
</evidence>